<dbReference type="AlphaFoldDB" id="A0A2W4TVY5"/>
<evidence type="ECO:0000256" key="2">
    <source>
        <dbReference type="ARBA" id="ARBA00012716"/>
    </source>
</evidence>
<name>A0A2W4TVY5_9CYAN</name>
<dbReference type="GO" id="GO:0050897">
    <property type="term" value="F:cobalt ion binding"/>
    <property type="evidence" value="ECO:0007669"/>
    <property type="project" value="InterPro"/>
</dbReference>
<evidence type="ECO:0000313" key="9">
    <source>
        <dbReference type="Proteomes" id="UP000249354"/>
    </source>
</evidence>
<dbReference type="EC" id="1.3.7.5" evidence="2 6"/>
<feature type="region of interest" description="Disordered" evidence="7">
    <location>
        <begin position="1"/>
        <end position="23"/>
    </location>
</feature>
<evidence type="ECO:0000256" key="1">
    <source>
        <dbReference type="ARBA" id="ARBA00006908"/>
    </source>
</evidence>
<keyword evidence="4 6" id="KW-0560">Oxidoreductase</keyword>
<evidence type="ECO:0000256" key="7">
    <source>
        <dbReference type="SAM" id="MobiDB-lite"/>
    </source>
</evidence>
<dbReference type="GO" id="GO:0010024">
    <property type="term" value="P:phytochromobilin biosynthetic process"/>
    <property type="evidence" value="ECO:0007669"/>
    <property type="project" value="InterPro"/>
</dbReference>
<dbReference type="PANTHER" id="PTHR34557">
    <property type="entry name" value="PHYTOCHROMOBILIN:FERREDOXIN OXIDOREDUCTASE, CHLOROPLASTIC"/>
    <property type="match status" value="1"/>
</dbReference>
<comment type="function">
    <text evidence="6">Catalyzes the four-electron reduction of biliverdin IX-alpha (2-electron reduction at both the A and D rings); the reaction proceeds via an isolatable 2-electron intermediate, 181,182-dihydrobiliverdin.</text>
</comment>
<protein>
    <recommendedName>
        <fullName evidence="3 6">Phycocyanobilin:ferredoxin oxidoreductase</fullName>
        <ecNumber evidence="2 6">1.3.7.5</ecNumber>
    </recommendedName>
</protein>
<evidence type="ECO:0000256" key="5">
    <source>
        <dbReference type="ARBA" id="ARBA00049084"/>
    </source>
</evidence>
<dbReference type="Proteomes" id="UP000249354">
    <property type="component" value="Unassembled WGS sequence"/>
</dbReference>
<dbReference type="Gene3D" id="3.40.1500.20">
    <property type="match status" value="1"/>
</dbReference>
<evidence type="ECO:0000256" key="4">
    <source>
        <dbReference type="ARBA" id="ARBA00023002"/>
    </source>
</evidence>
<dbReference type="NCBIfam" id="NF002760">
    <property type="entry name" value="PRK02816.1"/>
    <property type="match status" value="1"/>
</dbReference>
<dbReference type="EMBL" id="QBMC01000136">
    <property type="protein sequence ID" value="PZO12922.1"/>
    <property type="molecule type" value="Genomic_DNA"/>
</dbReference>
<sequence length="265" mass="30162">MVQSPYKRPQNNALSDKSPKSLQKKQHPVIAQLAATIESIWHKQLMLFPYETPADLGYVEGTLEGEHLTIQNRCYQTLQFRKLHLELASVGNTLDILHCVMFPHPCFNLPIFGLDIVAAKGNITAAIVDLSPVSSDGSLPADYHQALSLLPAAEFVSLRELPKWGSIFSDRCVFVRPETPEECDLFLNQATQYLLLHCRLVCEATKINDRAARAAILAGQNRYCQQQQKNDKTRRILERAFDKQWAQRYLETMLFDCAKEDLFEI</sequence>
<gene>
    <name evidence="6" type="primary">pcyA</name>
    <name evidence="8" type="ORF">DCF25_16825</name>
</gene>
<proteinExistence type="inferred from homology"/>
<dbReference type="GO" id="GO:0050620">
    <property type="term" value="F:phycocyanobilin:ferredoxin oxidoreductase activity"/>
    <property type="evidence" value="ECO:0007669"/>
    <property type="project" value="UniProtKB-UniRule"/>
</dbReference>
<dbReference type="Pfam" id="PF05996">
    <property type="entry name" value="Fe_bilin_red"/>
    <property type="match status" value="1"/>
</dbReference>
<reference evidence="8 9" key="2">
    <citation type="submission" date="2018-06" db="EMBL/GenBank/DDBJ databases">
        <title>Metagenomic assembly of (sub)arctic Cyanobacteria and their associated microbiome from non-axenic cultures.</title>
        <authorList>
            <person name="Baurain D."/>
        </authorList>
    </citation>
    <scope>NUCLEOTIDE SEQUENCE [LARGE SCALE GENOMIC DNA]</scope>
    <source>
        <strain evidence="8">ULC129bin1</strain>
    </source>
</reference>
<dbReference type="InterPro" id="IPR009249">
    <property type="entry name" value="Ferredoxin-dep_bilin_Rdtase"/>
</dbReference>
<organism evidence="8 9">
    <name type="scientific">Leptolyngbya foveolarum</name>
    <dbReference type="NCBI Taxonomy" id="47253"/>
    <lineage>
        <taxon>Bacteria</taxon>
        <taxon>Bacillati</taxon>
        <taxon>Cyanobacteriota</taxon>
        <taxon>Cyanophyceae</taxon>
        <taxon>Leptolyngbyales</taxon>
        <taxon>Leptolyngbyaceae</taxon>
        <taxon>Leptolyngbya group</taxon>
        <taxon>Leptolyngbya</taxon>
    </lineage>
</organism>
<comment type="similarity">
    <text evidence="1 6">Belongs to the HY2 family.</text>
</comment>
<accession>A0A2W4TVY5</accession>
<dbReference type="PANTHER" id="PTHR34557:SF1">
    <property type="entry name" value="PHYTOCHROMOBILIN:FERREDOXIN OXIDOREDUCTASE, CHLOROPLASTIC"/>
    <property type="match status" value="1"/>
</dbReference>
<dbReference type="HAMAP" id="MF_00618">
    <property type="entry name" value="Ferredoxin_bilin_red"/>
    <property type="match status" value="1"/>
</dbReference>
<feature type="compositionally biased region" description="Polar residues" evidence="7">
    <location>
        <begin position="1"/>
        <end position="15"/>
    </location>
</feature>
<evidence type="ECO:0000313" key="8">
    <source>
        <dbReference type="EMBL" id="PZO12922.1"/>
    </source>
</evidence>
<evidence type="ECO:0000256" key="3">
    <source>
        <dbReference type="ARBA" id="ARBA00016783"/>
    </source>
</evidence>
<comment type="catalytic activity">
    <reaction evidence="5 6">
        <text>(2R,3Z)-phycocyanobilin + 4 oxidized [2Fe-2S]-[ferredoxin] = biliverdin IXalpha + 4 reduced [2Fe-2S]-[ferredoxin] + 4 H(+)</text>
        <dbReference type="Rhea" id="RHEA:15309"/>
        <dbReference type="Rhea" id="RHEA-COMP:10000"/>
        <dbReference type="Rhea" id="RHEA-COMP:10001"/>
        <dbReference type="ChEBI" id="CHEBI:15378"/>
        <dbReference type="ChEBI" id="CHEBI:33737"/>
        <dbReference type="ChEBI" id="CHEBI:33738"/>
        <dbReference type="ChEBI" id="CHEBI:57437"/>
        <dbReference type="ChEBI" id="CHEBI:57991"/>
        <dbReference type="EC" id="1.3.7.5"/>
    </reaction>
</comment>
<comment type="caution">
    <text evidence="8">The sequence shown here is derived from an EMBL/GenBank/DDBJ whole genome shotgun (WGS) entry which is preliminary data.</text>
</comment>
<reference evidence="9" key="1">
    <citation type="submission" date="2018-04" db="EMBL/GenBank/DDBJ databases">
        <authorList>
            <person name="Cornet L."/>
        </authorList>
    </citation>
    <scope>NUCLEOTIDE SEQUENCE [LARGE SCALE GENOMIC DNA]</scope>
</reference>
<dbReference type="InterPro" id="IPR022870">
    <property type="entry name" value="Ferredoxin_bilin_OxRdtase"/>
</dbReference>
<evidence type="ECO:0000256" key="6">
    <source>
        <dbReference type="HAMAP-Rule" id="MF_00618"/>
    </source>
</evidence>